<dbReference type="Pfam" id="PF01266">
    <property type="entry name" value="DAO"/>
    <property type="match status" value="1"/>
</dbReference>
<dbReference type="Gene3D" id="3.50.50.60">
    <property type="entry name" value="FAD/NAD(P)-binding domain"/>
    <property type="match status" value="1"/>
</dbReference>
<keyword evidence="3" id="KW-0808">Transferase</keyword>
<reference evidence="3 4" key="1">
    <citation type="submission" date="2015-12" db="EMBL/GenBank/DDBJ databases">
        <title>Genome sequence of the marine Rhodobacteraceae strain O3.65, Candidatus Tritonibacter horizontis.</title>
        <authorList>
            <person name="Poehlein A."/>
            <person name="Giebel H.A."/>
            <person name="Voget S."/>
            <person name="Brinkhoff T."/>
        </authorList>
    </citation>
    <scope>NUCLEOTIDE SEQUENCE [LARGE SCALE GENOMIC DNA]</scope>
    <source>
        <strain evidence="3 4">O3.65</strain>
    </source>
</reference>
<accession>A0A132C306</accession>
<keyword evidence="3" id="KW-0489">Methyltransferase</keyword>
<evidence type="ECO:0000256" key="1">
    <source>
        <dbReference type="ARBA" id="ARBA00023002"/>
    </source>
</evidence>
<feature type="domain" description="FAD dependent oxidoreductase" evidence="2">
    <location>
        <begin position="2"/>
        <end position="112"/>
    </location>
</feature>
<dbReference type="GO" id="GO:0016491">
    <property type="term" value="F:oxidoreductase activity"/>
    <property type="evidence" value="ECO:0007669"/>
    <property type="project" value="UniProtKB-KW"/>
</dbReference>
<dbReference type="InterPro" id="IPR036188">
    <property type="entry name" value="FAD/NAD-bd_sf"/>
</dbReference>
<keyword evidence="1" id="KW-0560">Oxidoreductase</keyword>
<dbReference type="EC" id="2.1.1.61" evidence="3"/>
<dbReference type="InterPro" id="IPR006076">
    <property type="entry name" value="FAD-dep_OxRdtase"/>
</dbReference>
<dbReference type="AlphaFoldDB" id="A0A132C306"/>
<dbReference type="GO" id="GO:0032259">
    <property type="term" value="P:methylation"/>
    <property type="evidence" value="ECO:0007669"/>
    <property type="project" value="UniProtKB-KW"/>
</dbReference>
<dbReference type="EMBL" id="LPUY01000012">
    <property type="protein sequence ID" value="KUP94612.1"/>
    <property type="molecule type" value="Genomic_DNA"/>
</dbReference>
<comment type="caution">
    <text evidence="3">The sequence shown here is derived from an EMBL/GenBank/DDBJ whole genome shotgun (WGS) entry which is preliminary data.</text>
</comment>
<protein>
    <submittedName>
        <fullName evidence="3">tRNA 5-methylaminomethyl-2-thiouridine biosynthesis bifunctional protein MnmC</fullName>
        <ecNumber evidence="3">2.1.1.61</ecNumber>
    </submittedName>
</protein>
<keyword evidence="4" id="KW-1185">Reference proteome</keyword>
<evidence type="ECO:0000259" key="2">
    <source>
        <dbReference type="Pfam" id="PF01266"/>
    </source>
</evidence>
<proteinExistence type="predicted"/>
<dbReference type="GO" id="GO:0004808">
    <property type="term" value="F:tRNA (5-methylaminomethyl-2-thiouridylate)(34)-methyltransferase activity"/>
    <property type="evidence" value="ECO:0007669"/>
    <property type="project" value="UniProtKB-EC"/>
</dbReference>
<sequence>MRVAIIGAGWYGCHIARFLKSLGYSVTIFDRREDIMTEASGFNQNRLHQGFHYARDYETRMQSRDGFNRFLERYGHLTVDVSPNLYAVAADQSLIDYRTYKAIMASSGIEFTEVPPSACALNLTNISGVMDTAERAIDVDLARSFFRTELQDDLVLGTSIRQSDLQYRRHGVLLHGDCYDFLIDASWSKFLPLKSSVFFEPTVLFYYEFSLPPFALTLVDGPLASMYPTGQPGLYTLSSVTHTPLGQFATATEAEHRLNSVSREELDDIRFRMEE</sequence>
<dbReference type="SUPFAM" id="SSF51905">
    <property type="entry name" value="FAD/NAD(P)-binding domain"/>
    <property type="match status" value="2"/>
</dbReference>
<gene>
    <name evidence="3" type="primary">mnmC_1</name>
    <name evidence="3" type="ORF">TRIHO_05380</name>
</gene>
<dbReference type="Proteomes" id="UP000068382">
    <property type="component" value="Unassembled WGS sequence"/>
</dbReference>
<dbReference type="Gene3D" id="3.30.9.10">
    <property type="entry name" value="D-Amino Acid Oxidase, subunit A, domain 2"/>
    <property type="match status" value="1"/>
</dbReference>
<evidence type="ECO:0000313" key="3">
    <source>
        <dbReference type="EMBL" id="KUP94612.1"/>
    </source>
</evidence>
<dbReference type="OrthoDB" id="9815989at2"/>
<name>A0A132C306_9RHOB</name>
<evidence type="ECO:0000313" key="4">
    <source>
        <dbReference type="Proteomes" id="UP000068382"/>
    </source>
</evidence>
<organism evidence="3 4">
    <name type="scientific">Tritonibacter horizontis</name>
    <dbReference type="NCBI Taxonomy" id="1768241"/>
    <lineage>
        <taxon>Bacteria</taxon>
        <taxon>Pseudomonadati</taxon>
        <taxon>Pseudomonadota</taxon>
        <taxon>Alphaproteobacteria</taxon>
        <taxon>Rhodobacterales</taxon>
        <taxon>Paracoccaceae</taxon>
        <taxon>Tritonibacter</taxon>
    </lineage>
</organism>